<dbReference type="RefSeq" id="WP_192778615.1">
    <property type="nucleotide sequence ID" value="NZ_BAAASY010000008.1"/>
</dbReference>
<keyword evidence="3" id="KW-1185">Reference proteome</keyword>
<evidence type="ECO:0000313" key="2">
    <source>
        <dbReference type="EMBL" id="MBE1564191.1"/>
    </source>
</evidence>
<proteinExistence type="predicted"/>
<protein>
    <submittedName>
        <fullName evidence="2">Uncharacterized protein</fullName>
    </submittedName>
</protein>
<organism evidence="2 3">
    <name type="scientific">Nonomuraea africana</name>
    <dbReference type="NCBI Taxonomy" id="46171"/>
    <lineage>
        <taxon>Bacteria</taxon>
        <taxon>Bacillati</taxon>
        <taxon>Actinomycetota</taxon>
        <taxon>Actinomycetes</taxon>
        <taxon>Streptosporangiales</taxon>
        <taxon>Streptosporangiaceae</taxon>
        <taxon>Nonomuraea</taxon>
    </lineage>
</organism>
<evidence type="ECO:0000313" key="3">
    <source>
        <dbReference type="Proteomes" id="UP000661607"/>
    </source>
</evidence>
<sequence length="127" mass="13588">MSAYGGAVLGRVQEDAADATVQWGRKILQRFFGAEPEQAEVPRELERLIRDPDNADFQAALRVYLAEQLQEDPQLADDVRDMLEQAETATGHTVAGNMVTASNRGVAAGRDITGPVTTGDDSSITGG</sequence>
<dbReference type="EMBL" id="JADBEF010000001">
    <property type="protein sequence ID" value="MBE1564191.1"/>
    <property type="molecule type" value="Genomic_DNA"/>
</dbReference>
<evidence type="ECO:0000256" key="1">
    <source>
        <dbReference type="SAM" id="MobiDB-lite"/>
    </source>
</evidence>
<name>A0ABR9KR17_9ACTN</name>
<feature type="region of interest" description="Disordered" evidence="1">
    <location>
        <begin position="102"/>
        <end position="127"/>
    </location>
</feature>
<accession>A0ABR9KR17</accession>
<feature type="compositionally biased region" description="Polar residues" evidence="1">
    <location>
        <begin position="115"/>
        <end position="127"/>
    </location>
</feature>
<reference evidence="2 3" key="1">
    <citation type="submission" date="2020-10" db="EMBL/GenBank/DDBJ databases">
        <title>Sequencing the genomes of 1000 actinobacteria strains.</title>
        <authorList>
            <person name="Klenk H.-P."/>
        </authorList>
    </citation>
    <scope>NUCLEOTIDE SEQUENCE [LARGE SCALE GENOMIC DNA]</scope>
    <source>
        <strain evidence="2 3">DSM 43748</strain>
    </source>
</reference>
<comment type="caution">
    <text evidence="2">The sequence shown here is derived from an EMBL/GenBank/DDBJ whole genome shotgun (WGS) entry which is preliminary data.</text>
</comment>
<dbReference type="Proteomes" id="UP000661607">
    <property type="component" value="Unassembled WGS sequence"/>
</dbReference>
<gene>
    <name evidence="2" type="ORF">H4W81_006970</name>
</gene>